<reference evidence="2" key="1">
    <citation type="submission" date="2018-01" db="EMBL/GenBank/DDBJ databases">
        <title>Genomic characterization of Leptospira inadai serogroup Lyme isolated from captured rat in Brazil and comparative analysis with human reference strain.</title>
        <authorList>
            <person name="Moreno L.Z."/>
            <person name="Loureiro A.P."/>
            <person name="Miraglia F."/>
            <person name="Kremer F.S."/>
            <person name="Eslabao M.R."/>
            <person name="Dellagostin O.A."/>
            <person name="Lilenbaum W."/>
            <person name="Moreno A.M."/>
        </authorList>
    </citation>
    <scope>NUCLEOTIDE SEQUENCE [LARGE SCALE GENOMIC DNA]</scope>
    <source>
        <strain evidence="2">M34/99</strain>
    </source>
</reference>
<comment type="caution">
    <text evidence="2">The sequence shown here is derived from an EMBL/GenBank/DDBJ whole genome shotgun (WGS) entry which is preliminary data.</text>
</comment>
<dbReference type="Proteomes" id="UP000094669">
    <property type="component" value="Unassembled WGS sequence"/>
</dbReference>
<dbReference type="Pfam" id="PF25302">
    <property type="entry name" value="NADase_transloc"/>
    <property type="match status" value="1"/>
</dbReference>
<organism evidence="2 3">
    <name type="scientific">Leptospira inadai serovar Lyme</name>
    <dbReference type="NCBI Taxonomy" id="293084"/>
    <lineage>
        <taxon>Bacteria</taxon>
        <taxon>Pseudomonadati</taxon>
        <taxon>Spirochaetota</taxon>
        <taxon>Spirochaetia</taxon>
        <taxon>Leptospirales</taxon>
        <taxon>Leptospiraceae</taxon>
        <taxon>Leptospira</taxon>
    </lineage>
</organism>
<name>A0ABX4YJZ4_9LEPT</name>
<feature type="domain" description="NAD glycohydrolase translocation F5/8 type C" evidence="1">
    <location>
        <begin position="75"/>
        <end position="249"/>
    </location>
</feature>
<sequence length="253" mass="28737">MTVAQRLHLLLTRLKTGFFIPVTGCREKTHIHKIAILALSTLVYSIVPFLSGNAINEQDIAWIKNNFGKTPFGYASSTLQSTEPEGKFDIRYLSDNDEKTAWCTDKGPKDEYIFIAGETQANESYPDMESVRFDLTLKIYNGYGEHPELFQANNRIKKATLRIYEAAIGVSQDSKIGAYIAKGPIFSEELVFEFEDKPIKQSKIIPFQLKMKTKNKEKSGGVQLVGKFIINEVYKGKKYNDTCISELHLYITR</sequence>
<accession>A0ABX4YJZ4</accession>
<protein>
    <recommendedName>
        <fullName evidence="1">NAD glycohydrolase translocation F5/8 type C domain-containing protein</fullName>
    </recommendedName>
</protein>
<proteinExistence type="predicted"/>
<keyword evidence="3" id="KW-1185">Reference proteome</keyword>
<evidence type="ECO:0000313" key="3">
    <source>
        <dbReference type="Proteomes" id="UP000094669"/>
    </source>
</evidence>
<dbReference type="NCBIfam" id="NF047619">
    <property type="entry name" value="NADase_discoid"/>
    <property type="match status" value="1"/>
</dbReference>
<evidence type="ECO:0000259" key="1">
    <source>
        <dbReference type="Pfam" id="PF25302"/>
    </source>
</evidence>
<dbReference type="EMBL" id="MCRM02000006">
    <property type="protein sequence ID" value="PNV75588.1"/>
    <property type="molecule type" value="Genomic_DNA"/>
</dbReference>
<dbReference type="InterPro" id="IPR057561">
    <property type="entry name" value="NADase_transloc"/>
</dbReference>
<gene>
    <name evidence="2" type="ORF">BES34_008125</name>
</gene>
<evidence type="ECO:0000313" key="2">
    <source>
        <dbReference type="EMBL" id="PNV75588.1"/>
    </source>
</evidence>